<proteinExistence type="predicted"/>
<gene>
    <name evidence="2" type="ORF">CFP56_023717</name>
</gene>
<protein>
    <recommendedName>
        <fullName evidence="1">Zinc knuckle CX2CX4HX4C domain-containing protein</fullName>
    </recommendedName>
</protein>
<dbReference type="Proteomes" id="UP000237347">
    <property type="component" value="Unassembled WGS sequence"/>
</dbReference>
<evidence type="ECO:0000259" key="1">
    <source>
        <dbReference type="Pfam" id="PF14392"/>
    </source>
</evidence>
<dbReference type="AlphaFoldDB" id="A0AAW0LXP8"/>
<dbReference type="Pfam" id="PF14392">
    <property type="entry name" value="zf-CCHC_4"/>
    <property type="match status" value="1"/>
</dbReference>
<dbReference type="InterPro" id="IPR025836">
    <property type="entry name" value="Zn_knuckle_CX2CX4HX4C"/>
</dbReference>
<feature type="domain" description="Zinc knuckle CX2CX4HX4C" evidence="1">
    <location>
        <begin position="15"/>
        <end position="62"/>
    </location>
</feature>
<name>A0AAW0LXP8_QUESU</name>
<comment type="caution">
    <text evidence="2">The sequence shown here is derived from an EMBL/GenBank/DDBJ whole genome shotgun (WGS) entry which is preliminary data.</text>
</comment>
<organism evidence="2 3">
    <name type="scientific">Quercus suber</name>
    <name type="common">Cork oak</name>
    <dbReference type="NCBI Taxonomy" id="58331"/>
    <lineage>
        <taxon>Eukaryota</taxon>
        <taxon>Viridiplantae</taxon>
        <taxon>Streptophyta</taxon>
        <taxon>Embryophyta</taxon>
        <taxon>Tracheophyta</taxon>
        <taxon>Spermatophyta</taxon>
        <taxon>Magnoliopsida</taxon>
        <taxon>eudicotyledons</taxon>
        <taxon>Gunneridae</taxon>
        <taxon>Pentapetalae</taxon>
        <taxon>rosids</taxon>
        <taxon>fabids</taxon>
        <taxon>Fagales</taxon>
        <taxon>Fagaceae</taxon>
        <taxon>Quercus</taxon>
    </lineage>
</organism>
<evidence type="ECO:0000313" key="2">
    <source>
        <dbReference type="EMBL" id="KAK7856350.1"/>
    </source>
</evidence>
<keyword evidence="3" id="KW-1185">Reference proteome</keyword>
<sequence length="118" mass="13712">MVHIMFEIDLPRVGIDIAKPLRKGRKLALRDGLDNWVCFKYERMPNICHWCGKLTHMDRECPIWLKGKNTLKEAEQQFAPWMRAATPNLARKSVVRVAGFEENESETEDSGQDNEVVR</sequence>
<evidence type="ECO:0000313" key="3">
    <source>
        <dbReference type="Proteomes" id="UP000237347"/>
    </source>
</evidence>
<accession>A0AAW0LXP8</accession>
<dbReference type="EMBL" id="PKMF04000037">
    <property type="protein sequence ID" value="KAK7856350.1"/>
    <property type="molecule type" value="Genomic_DNA"/>
</dbReference>
<reference evidence="2 3" key="1">
    <citation type="journal article" date="2018" name="Sci. Data">
        <title>The draft genome sequence of cork oak.</title>
        <authorList>
            <person name="Ramos A.M."/>
            <person name="Usie A."/>
            <person name="Barbosa P."/>
            <person name="Barros P.M."/>
            <person name="Capote T."/>
            <person name="Chaves I."/>
            <person name="Simoes F."/>
            <person name="Abreu I."/>
            <person name="Carrasquinho I."/>
            <person name="Faro C."/>
            <person name="Guimaraes J.B."/>
            <person name="Mendonca D."/>
            <person name="Nobrega F."/>
            <person name="Rodrigues L."/>
            <person name="Saibo N.J.M."/>
            <person name="Varela M.C."/>
            <person name="Egas C."/>
            <person name="Matos J."/>
            <person name="Miguel C.M."/>
            <person name="Oliveira M.M."/>
            <person name="Ricardo C.P."/>
            <person name="Goncalves S."/>
        </authorList>
    </citation>
    <scope>NUCLEOTIDE SEQUENCE [LARGE SCALE GENOMIC DNA]</scope>
    <source>
        <strain evidence="3">cv. HL8</strain>
    </source>
</reference>